<protein>
    <submittedName>
        <fullName evidence="1">Uncharacterized protein</fullName>
    </submittedName>
</protein>
<organism evidence="1 2">
    <name type="scientific">Nostoc linckia FACHB-391</name>
    <dbReference type="NCBI Taxonomy" id="2692906"/>
    <lineage>
        <taxon>Bacteria</taxon>
        <taxon>Bacillati</taxon>
        <taxon>Cyanobacteriota</taxon>
        <taxon>Cyanophyceae</taxon>
        <taxon>Nostocales</taxon>
        <taxon>Nostocaceae</taxon>
        <taxon>Nostoc</taxon>
    </lineage>
</organism>
<name>A0ABR8EYY7_NOSLI</name>
<dbReference type="Proteomes" id="UP000604661">
    <property type="component" value="Unassembled WGS sequence"/>
</dbReference>
<dbReference type="RefSeq" id="WP_190895075.1">
    <property type="nucleotide sequence ID" value="NZ_JACJTE010000025.1"/>
</dbReference>
<reference evidence="1 2" key="1">
    <citation type="journal article" date="2020" name="ISME J.">
        <title>Comparative genomics reveals insights into cyanobacterial evolution and habitat adaptation.</title>
        <authorList>
            <person name="Chen M.Y."/>
            <person name="Teng W.K."/>
            <person name="Zhao L."/>
            <person name="Hu C.X."/>
            <person name="Zhou Y.K."/>
            <person name="Han B.P."/>
            <person name="Song L.R."/>
            <person name="Shu W.S."/>
        </authorList>
    </citation>
    <scope>NUCLEOTIDE SEQUENCE [LARGE SCALE GENOMIC DNA]</scope>
    <source>
        <strain evidence="1 2">FACHB-391</strain>
    </source>
</reference>
<gene>
    <name evidence="1" type="ORF">H6G95_21005</name>
</gene>
<keyword evidence="2" id="KW-1185">Reference proteome</keyword>
<accession>A0ABR8EYY7</accession>
<sequence>MTNCEQFASGQKALLIGCGLGNNAAALPLNVRSSSYGENCKVLPPPNKD</sequence>
<proteinExistence type="predicted"/>
<evidence type="ECO:0000313" key="2">
    <source>
        <dbReference type="Proteomes" id="UP000604661"/>
    </source>
</evidence>
<comment type="caution">
    <text evidence="1">The sequence shown here is derived from an EMBL/GenBank/DDBJ whole genome shotgun (WGS) entry which is preliminary data.</text>
</comment>
<dbReference type="EMBL" id="JACJTE010000025">
    <property type="protein sequence ID" value="MBD2563052.1"/>
    <property type="molecule type" value="Genomic_DNA"/>
</dbReference>
<evidence type="ECO:0000313" key="1">
    <source>
        <dbReference type="EMBL" id="MBD2563052.1"/>
    </source>
</evidence>